<gene>
    <name evidence="5" type="primary">cobO_19</name>
    <name evidence="5" type="ORF">SDC9_183417</name>
</gene>
<dbReference type="EC" id="2.5.1.-" evidence="5"/>
<dbReference type="PANTHER" id="PTHR12213">
    <property type="entry name" value="CORRINOID ADENOSYLTRANSFERASE"/>
    <property type="match status" value="1"/>
</dbReference>
<dbReference type="PANTHER" id="PTHR12213:SF0">
    <property type="entry name" value="CORRINOID ADENOSYLTRANSFERASE MMAB"/>
    <property type="match status" value="1"/>
</dbReference>
<dbReference type="Pfam" id="PF01923">
    <property type="entry name" value="Cob_adeno_trans"/>
    <property type="match status" value="1"/>
</dbReference>
<sequence length="116" mass="13206">MTDVAVSKSAEGKFQPFPSSRVSFLEDTIDEISKTTEIPNEFIIPGETRSSALFSICRAVARRAERHLVDLTARNELKNPEILRYINRLSSLLFLLEIKFSKTGRDNNLRYAKVES</sequence>
<dbReference type="GO" id="GO:0005524">
    <property type="term" value="F:ATP binding"/>
    <property type="evidence" value="ECO:0007669"/>
    <property type="project" value="UniProtKB-KW"/>
</dbReference>
<organism evidence="5">
    <name type="scientific">bioreactor metagenome</name>
    <dbReference type="NCBI Taxonomy" id="1076179"/>
    <lineage>
        <taxon>unclassified sequences</taxon>
        <taxon>metagenomes</taxon>
        <taxon>ecological metagenomes</taxon>
    </lineage>
</organism>
<dbReference type="InterPro" id="IPR029499">
    <property type="entry name" value="PduO-typ"/>
</dbReference>
<keyword evidence="3" id="KW-0067">ATP-binding</keyword>
<evidence type="ECO:0000256" key="2">
    <source>
        <dbReference type="ARBA" id="ARBA00022741"/>
    </source>
</evidence>
<dbReference type="InterPro" id="IPR036451">
    <property type="entry name" value="CblAdoTrfase-like_sf"/>
</dbReference>
<comment type="caution">
    <text evidence="5">The sequence shown here is derived from an EMBL/GenBank/DDBJ whole genome shotgun (WGS) entry which is preliminary data.</text>
</comment>
<dbReference type="EMBL" id="VSSQ01089770">
    <property type="protein sequence ID" value="MPN35914.1"/>
    <property type="molecule type" value="Genomic_DNA"/>
</dbReference>
<dbReference type="Gene3D" id="1.20.1200.10">
    <property type="entry name" value="Cobalamin adenosyltransferase-like"/>
    <property type="match status" value="1"/>
</dbReference>
<evidence type="ECO:0000313" key="5">
    <source>
        <dbReference type="EMBL" id="MPN35914.1"/>
    </source>
</evidence>
<feature type="domain" description="Cobalamin adenosyltransferase-like" evidence="4">
    <location>
        <begin position="3"/>
        <end position="97"/>
    </location>
</feature>
<dbReference type="InterPro" id="IPR016030">
    <property type="entry name" value="CblAdoTrfase-like"/>
</dbReference>
<dbReference type="SUPFAM" id="SSF89028">
    <property type="entry name" value="Cobalamin adenosyltransferase-like"/>
    <property type="match status" value="1"/>
</dbReference>
<accession>A0A645HIG3</accession>
<protein>
    <submittedName>
        <fullName evidence="5">Cobalamin adenosyltransferase</fullName>
        <ecNumber evidence="5">2.5.1.-</ecNumber>
    </submittedName>
</protein>
<keyword evidence="2" id="KW-0547">Nucleotide-binding</keyword>
<proteinExistence type="predicted"/>
<reference evidence="5" key="1">
    <citation type="submission" date="2019-08" db="EMBL/GenBank/DDBJ databases">
        <authorList>
            <person name="Kucharzyk K."/>
            <person name="Murdoch R.W."/>
            <person name="Higgins S."/>
            <person name="Loffler F."/>
        </authorList>
    </citation>
    <scope>NUCLEOTIDE SEQUENCE</scope>
</reference>
<evidence type="ECO:0000259" key="4">
    <source>
        <dbReference type="Pfam" id="PF01923"/>
    </source>
</evidence>
<dbReference type="AlphaFoldDB" id="A0A645HIG3"/>
<dbReference type="GO" id="GO:0008817">
    <property type="term" value="F:corrinoid adenosyltransferase activity"/>
    <property type="evidence" value="ECO:0007669"/>
    <property type="project" value="TreeGrafter"/>
</dbReference>
<evidence type="ECO:0000256" key="3">
    <source>
        <dbReference type="ARBA" id="ARBA00022840"/>
    </source>
</evidence>
<keyword evidence="1 5" id="KW-0808">Transferase</keyword>
<evidence type="ECO:0000256" key="1">
    <source>
        <dbReference type="ARBA" id="ARBA00022679"/>
    </source>
</evidence>
<name>A0A645HIG3_9ZZZZ</name>